<dbReference type="InterPro" id="IPR000871">
    <property type="entry name" value="Beta-lactam_class-A"/>
</dbReference>
<accession>A0A1B1AIV3</accession>
<name>A0A1B1AIV3_9PROT</name>
<protein>
    <recommendedName>
        <fullName evidence="3 6">Beta-lactamase</fullName>
        <ecNumber evidence="3 6">3.5.2.6</ecNumber>
    </recommendedName>
</protein>
<dbReference type="InterPro" id="IPR012338">
    <property type="entry name" value="Beta-lactam/transpept-like"/>
</dbReference>
<dbReference type="SUPFAM" id="SSF56601">
    <property type="entry name" value="beta-lactamase/transpeptidase-like"/>
    <property type="match status" value="1"/>
</dbReference>
<evidence type="ECO:0000256" key="2">
    <source>
        <dbReference type="ARBA" id="ARBA00009009"/>
    </source>
</evidence>
<dbReference type="InParanoid" id="A0A1B1AIV3"/>
<evidence type="ECO:0000259" key="7">
    <source>
        <dbReference type="Pfam" id="PF13354"/>
    </source>
</evidence>
<dbReference type="InterPro" id="IPR045155">
    <property type="entry name" value="Beta-lactam_cat"/>
</dbReference>
<comment type="similarity">
    <text evidence="2 6">Belongs to the class-A beta-lactamase family.</text>
</comment>
<reference evidence="8 9" key="1">
    <citation type="submission" date="2015-11" db="EMBL/GenBank/DDBJ databases">
        <title>Whole-Genome Sequence of Candidatus Oderbacter manganicum from the National Park Lower Oder Valley, Germany.</title>
        <authorList>
            <person name="Braun B."/>
            <person name="Liere K."/>
            <person name="Szewzyk U."/>
        </authorList>
    </citation>
    <scope>NUCLEOTIDE SEQUENCE [LARGE SCALE GENOMIC DNA]</scope>
    <source>
        <strain evidence="8 9">OTSz_A_272</strain>
    </source>
</reference>
<gene>
    <name evidence="8" type="ORF">ATE48_11385</name>
</gene>
<dbReference type="STRING" id="1759059.ATE48_11385"/>
<evidence type="ECO:0000256" key="3">
    <source>
        <dbReference type="ARBA" id="ARBA00012865"/>
    </source>
</evidence>
<dbReference type="RefSeq" id="WP_066771613.1">
    <property type="nucleotide sequence ID" value="NZ_CP013244.1"/>
</dbReference>
<dbReference type="PANTHER" id="PTHR35333">
    <property type="entry name" value="BETA-LACTAMASE"/>
    <property type="match status" value="1"/>
</dbReference>
<keyword evidence="9" id="KW-1185">Reference proteome</keyword>
<dbReference type="GO" id="GO:0030655">
    <property type="term" value="P:beta-lactam antibiotic catabolic process"/>
    <property type="evidence" value="ECO:0007669"/>
    <property type="project" value="InterPro"/>
</dbReference>
<organism evidence="8 9">
    <name type="scientific">Candidatus Viadribacter manganicus</name>
    <dbReference type="NCBI Taxonomy" id="1759059"/>
    <lineage>
        <taxon>Bacteria</taxon>
        <taxon>Pseudomonadati</taxon>
        <taxon>Pseudomonadota</taxon>
        <taxon>Alphaproteobacteria</taxon>
        <taxon>Hyphomonadales</taxon>
        <taxon>Hyphomonadaceae</taxon>
        <taxon>Candidatus Viadribacter</taxon>
    </lineage>
</organism>
<evidence type="ECO:0000313" key="8">
    <source>
        <dbReference type="EMBL" id="ANP46475.1"/>
    </source>
</evidence>
<proteinExistence type="inferred from homology"/>
<feature type="domain" description="Beta-lactamase class A catalytic" evidence="7">
    <location>
        <begin position="47"/>
        <end position="272"/>
    </location>
</feature>
<dbReference type="PROSITE" id="PS00146">
    <property type="entry name" value="BETA_LACTAMASE_A"/>
    <property type="match status" value="1"/>
</dbReference>
<dbReference type="PANTHER" id="PTHR35333:SF3">
    <property type="entry name" value="BETA-LACTAMASE-TYPE TRANSPEPTIDASE FOLD CONTAINING PROTEIN"/>
    <property type="match status" value="1"/>
</dbReference>
<dbReference type="EC" id="3.5.2.6" evidence="3 6"/>
<dbReference type="AlphaFoldDB" id="A0A1B1AIV3"/>
<evidence type="ECO:0000256" key="5">
    <source>
        <dbReference type="ARBA" id="ARBA00023251"/>
    </source>
</evidence>
<evidence type="ECO:0000256" key="4">
    <source>
        <dbReference type="ARBA" id="ARBA00022801"/>
    </source>
</evidence>
<dbReference type="GO" id="GO:0008800">
    <property type="term" value="F:beta-lactamase activity"/>
    <property type="evidence" value="ECO:0007669"/>
    <property type="project" value="UniProtKB-UniRule"/>
</dbReference>
<sequence>MLTRRETLLGAAALGACAPLNPTAAYTPPPNDPRFATIERRIGGRVGVAALNTATGDWIGRRIQERFAMCSTFKWLLAAHMLHFDSHLPDYRDQRMRYTEADLLDYAPVTRANIVNGAGDMSILELCRAAVVVSDNTAANLLLRIADGPPGLTNFIRSTGDGITRLDRIEPELNVVPLGEERDTTTPDAMVRTLQRILLETGAVPETILSGSHRERIIGWMVESPTGRERLRAGIPSSWRVGDKTGTWHGENNATNDVAIAWPPNGAPIVIASYLHGSTVEPAQRNAAHAEIARIIVEQFS</sequence>
<dbReference type="PRINTS" id="PR00118">
    <property type="entry name" value="BLACTAMASEA"/>
</dbReference>
<dbReference type="OrthoDB" id="9784149at2"/>
<evidence type="ECO:0000256" key="6">
    <source>
        <dbReference type="RuleBase" id="RU361140"/>
    </source>
</evidence>
<dbReference type="Proteomes" id="UP000092498">
    <property type="component" value="Chromosome"/>
</dbReference>
<dbReference type="GO" id="GO:0046677">
    <property type="term" value="P:response to antibiotic"/>
    <property type="evidence" value="ECO:0007669"/>
    <property type="project" value="UniProtKB-UniRule"/>
</dbReference>
<evidence type="ECO:0000256" key="1">
    <source>
        <dbReference type="ARBA" id="ARBA00001526"/>
    </source>
</evidence>
<dbReference type="InterPro" id="IPR023650">
    <property type="entry name" value="Beta-lactam_class-A_AS"/>
</dbReference>
<dbReference type="EMBL" id="CP013244">
    <property type="protein sequence ID" value="ANP46475.1"/>
    <property type="molecule type" value="Genomic_DNA"/>
</dbReference>
<keyword evidence="5 6" id="KW-0046">Antibiotic resistance</keyword>
<dbReference type="KEGG" id="cbot:ATE48_11385"/>
<evidence type="ECO:0000313" key="9">
    <source>
        <dbReference type="Proteomes" id="UP000092498"/>
    </source>
</evidence>
<comment type="catalytic activity">
    <reaction evidence="1 6">
        <text>a beta-lactam + H2O = a substituted beta-amino acid</text>
        <dbReference type="Rhea" id="RHEA:20401"/>
        <dbReference type="ChEBI" id="CHEBI:15377"/>
        <dbReference type="ChEBI" id="CHEBI:35627"/>
        <dbReference type="ChEBI" id="CHEBI:140347"/>
        <dbReference type="EC" id="3.5.2.6"/>
    </reaction>
</comment>
<dbReference type="Pfam" id="PF13354">
    <property type="entry name" value="Beta-lactamase2"/>
    <property type="match status" value="1"/>
</dbReference>
<dbReference type="NCBIfam" id="NF033103">
    <property type="entry name" value="bla_class_A"/>
    <property type="match status" value="1"/>
</dbReference>
<dbReference type="Gene3D" id="3.40.710.10">
    <property type="entry name" value="DD-peptidase/beta-lactamase superfamily"/>
    <property type="match status" value="1"/>
</dbReference>
<keyword evidence="4 6" id="KW-0378">Hydrolase</keyword>
<dbReference type="PROSITE" id="PS51257">
    <property type="entry name" value="PROKAR_LIPOPROTEIN"/>
    <property type="match status" value="1"/>
</dbReference>